<dbReference type="GO" id="GO:0031564">
    <property type="term" value="P:transcription antitermination"/>
    <property type="evidence" value="ECO:0007669"/>
    <property type="project" value="UniProtKB-KW"/>
</dbReference>
<keyword evidence="4 6" id="KW-0805">Transcription regulation</keyword>
<name>A0A430AX12_9ENTE</name>
<dbReference type="NCBIfam" id="TIGR01951">
    <property type="entry name" value="nusB"/>
    <property type="match status" value="1"/>
</dbReference>
<dbReference type="PANTHER" id="PTHR11078">
    <property type="entry name" value="N UTILIZATION SUBSTANCE PROTEIN B-RELATED"/>
    <property type="match status" value="1"/>
</dbReference>
<evidence type="ECO:0000256" key="5">
    <source>
        <dbReference type="ARBA" id="ARBA00023163"/>
    </source>
</evidence>
<proteinExistence type="inferred from homology"/>
<keyword evidence="9" id="KW-1185">Reference proteome</keyword>
<dbReference type="Proteomes" id="UP000286773">
    <property type="component" value="Unassembled WGS sequence"/>
</dbReference>
<keyword evidence="2 6" id="KW-0889">Transcription antitermination</keyword>
<dbReference type="Gene3D" id="1.10.940.10">
    <property type="entry name" value="NusB-like"/>
    <property type="match status" value="1"/>
</dbReference>
<sequence>MRKTSVELTRHQIRQLAFQALFARSFNEAQPVAEILAYVLAESADVPAEEVATSEIPSYLTLLAEGVTEKQPELDELISTHLNKWRLERISKTDLIILRLATFEMLYLDNVPPKVSLNEALELTKEFSGDESRRFVNGVLSSIMHKVDSEKQ</sequence>
<evidence type="ECO:0000259" key="7">
    <source>
        <dbReference type="Pfam" id="PF01029"/>
    </source>
</evidence>
<evidence type="ECO:0000256" key="1">
    <source>
        <dbReference type="ARBA" id="ARBA00005952"/>
    </source>
</evidence>
<feature type="domain" description="NusB/RsmB/TIM44" evidence="7">
    <location>
        <begin position="11"/>
        <end position="144"/>
    </location>
</feature>
<dbReference type="OrthoDB" id="9811381at2"/>
<evidence type="ECO:0000256" key="6">
    <source>
        <dbReference type="HAMAP-Rule" id="MF_00073"/>
    </source>
</evidence>
<dbReference type="InterPro" id="IPR006027">
    <property type="entry name" value="NusB_RsmB_TIM44"/>
</dbReference>
<accession>A0A430AX12</accession>
<evidence type="ECO:0000256" key="2">
    <source>
        <dbReference type="ARBA" id="ARBA00022814"/>
    </source>
</evidence>
<keyword evidence="5 6" id="KW-0804">Transcription</keyword>
<evidence type="ECO:0000313" key="9">
    <source>
        <dbReference type="Proteomes" id="UP000286773"/>
    </source>
</evidence>
<keyword evidence="3 6" id="KW-0694">RNA-binding</keyword>
<protein>
    <recommendedName>
        <fullName evidence="6">Transcription antitermination protein NusB</fullName>
    </recommendedName>
    <alternativeName>
        <fullName evidence="6">Antitermination factor NusB</fullName>
    </alternativeName>
</protein>
<reference evidence="8 9" key="1">
    <citation type="submission" date="2017-05" db="EMBL/GenBank/DDBJ databases">
        <title>Vagococcus spp. assemblies.</title>
        <authorList>
            <person name="Gulvik C.A."/>
        </authorList>
    </citation>
    <scope>NUCLEOTIDE SEQUENCE [LARGE SCALE GENOMIC DNA]</scope>
    <source>
        <strain evidence="8 9">LMG 24798</strain>
    </source>
</reference>
<gene>
    <name evidence="6" type="primary">nusB</name>
    <name evidence="8" type="ORF">CBF27_05655</name>
</gene>
<dbReference type="AlphaFoldDB" id="A0A430AX12"/>
<dbReference type="EMBL" id="NGKC01000005">
    <property type="protein sequence ID" value="RSU12585.1"/>
    <property type="molecule type" value="Genomic_DNA"/>
</dbReference>
<dbReference type="Pfam" id="PF01029">
    <property type="entry name" value="NusB"/>
    <property type="match status" value="1"/>
</dbReference>
<comment type="function">
    <text evidence="6">Involved in transcription antitermination. Required for transcription of ribosomal RNA (rRNA) genes. Binds specifically to the boxA antiterminator sequence of the ribosomal RNA (rrn) operons.</text>
</comment>
<dbReference type="NCBIfam" id="NF001223">
    <property type="entry name" value="PRK00202.1-1"/>
    <property type="match status" value="1"/>
</dbReference>
<comment type="caution">
    <text evidence="8">The sequence shown here is derived from an EMBL/GenBank/DDBJ whole genome shotgun (WGS) entry which is preliminary data.</text>
</comment>
<dbReference type="GO" id="GO:0006353">
    <property type="term" value="P:DNA-templated transcription termination"/>
    <property type="evidence" value="ECO:0007669"/>
    <property type="project" value="UniProtKB-UniRule"/>
</dbReference>
<dbReference type="GO" id="GO:0005829">
    <property type="term" value="C:cytosol"/>
    <property type="evidence" value="ECO:0007669"/>
    <property type="project" value="TreeGrafter"/>
</dbReference>
<dbReference type="PANTHER" id="PTHR11078:SF3">
    <property type="entry name" value="ANTITERMINATION NUSB DOMAIN-CONTAINING PROTEIN"/>
    <property type="match status" value="1"/>
</dbReference>
<organism evidence="8 9">
    <name type="scientific">Vagococcus acidifermentans</name>
    <dbReference type="NCBI Taxonomy" id="564710"/>
    <lineage>
        <taxon>Bacteria</taxon>
        <taxon>Bacillati</taxon>
        <taxon>Bacillota</taxon>
        <taxon>Bacilli</taxon>
        <taxon>Lactobacillales</taxon>
        <taxon>Enterococcaceae</taxon>
        <taxon>Vagococcus</taxon>
    </lineage>
</organism>
<dbReference type="SUPFAM" id="SSF48013">
    <property type="entry name" value="NusB-like"/>
    <property type="match status" value="1"/>
</dbReference>
<evidence type="ECO:0000256" key="4">
    <source>
        <dbReference type="ARBA" id="ARBA00023015"/>
    </source>
</evidence>
<dbReference type="InterPro" id="IPR011605">
    <property type="entry name" value="NusB_fam"/>
</dbReference>
<evidence type="ECO:0000313" key="8">
    <source>
        <dbReference type="EMBL" id="RSU12585.1"/>
    </source>
</evidence>
<comment type="similarity">
    <text evidence="1 6">Belongs to the NusB family.</text>
</comment>
<dbReference type="HAMAP" id="MF_00073">
    <property type="entry name" value="NusB"/>
    <property type="match status" value="1"/>
</dbReference>
<dbReference type="InterPro" id="IPR035926">
    <property type="entry name" value="NusB-like_sf"/>
</dbReference>
<dbReference type="GO" id="GO:0003723">
    <property type="term" value="F:RNA binding"/>
    <property type="evidence" value="ECO:0007669"/>
    <property type="project" value="UniProtKB-UniRule"/>
</dbReference>
<evidence type="ECO:0000256" key="3">
    <source>
        <dbReference type="ARBA" id="ARBA00022884"/>
    </source>
</evidence>